<dbReference type="Gene3D" id="3.40.250.10">
    <property type="entry name" value="Rhodanese-like domain"/>
    <property type="match status" value="1"/>
</dbReference>
<feature type="compositionally biased region" description="Polar residues" evidence="1">
    <location>
        <begin position="19"/>
        <end position="29"/>
    </location>
</feature>
<dbReference type="EMBL" id="CAACVJ010000260">
    <property type="protein sequence ID" value="VEP15415.1"/>
    <property type="molecule type" value="Genomic_DNA"/>
</dbReference>
<evidence type="ECO:0000256" key="1">
    <source>
        <dbReference type="SAM" id="MobiDB-lite"/>
    </source>
</evidence>
<protein>
    <submittedName>
        <fullName evidence="3">Rhodanese-like protein</fullName>
    </submittedName>
</protein>
<dbReference type="SMART" id="SM00450">
    <property type="entry name" value="RHOD"/>
    <property type="match status" value="1"/>
</dbReference>
<dbReference type="Proteomes" id="UP000320055">
    <property type="component" value="Unassembled WGS sequence"/>
</dbReference>
<evidence type="ECO:0000259" key="2">
    <source>
        <dbReference type="PROSITE" id="PS50206"/>
    </source>
</evidence>
<feature type="region of interest" description="Disordered" evidence="1">
    <location>
        <begin position="1"/>
        <end position="29"/>
    </location>
</feature>
<feature type="domain" description="Rhodanese" evidence="2">
    <location>
        <begin position="44"/>
        <end position="126"/>
    </location>
</feature>
<dbReference type="PROSITE" id="PS50206">
    <property type="entry name" value="RHODANESE_3"/>
    <property type="match status" value="1"/>
</dbReference>
<dbReference type="AlphaFoldDB" id="A0A563VVI8"/>
<dbReference type="InterPro" id="IPR036873">
    <property type="entry name" value="Rhodanese-like_dom_sf"/>
</dbReference>
<feature type="compositionally biased region" description="Basic and acidic residues" evidence="1">
    <location>
        <begin position="1"/>
        <end position="18"/>
    </location>
</feature>
<dbReference type="RefSeq" id="WP_144874176.1">
    <property type="nucleotide sequence ID" value="NZ_LR214069.1"/>
</dbReference>
<sequence>MSEPKAEAKPILEAKETLSETVPTPPKLTSISSAQALKERLDWGEPALTIIDARDRGAYLEERIMGAMLMSDVNNLSENRDIYVYGKSNEEAAEAANNLRQAGFENVSQLQGGLAGWKAIDGFTEGRAA</sequence>
<keyword evidence="4" id="KW-1185">Reference proteome</keyword>
<dbReference type="CDD" id="cd00158">
    <property type="entry name" value="RHOD"/>
    <property type="match status" value="1"/>
</dbReference>
<dbReference type="InterPro" id="IPR001763">
    <property type="entry name" value="Rhodanese-like_dom"/>
</dbReference>
<evidence type="ECO:0000313" key="4">
    <source>
        <dbReference type="Proteomes" id="UP000320055"/>
    </source>
</evidence>
<accession>A0A563VVI8</accession>
<reference evidence="3 4" key="1">
    <citation type="submission" date="2019-01" db="EMBL/GenBank/DDBJ databases">
        <authorList>
            <person name="Brito A."/>
        </authorList>
    </citation>
    <scope>NUCLEOTIDE SEQUENCE [LARGE SCALE GENOMIC DNA]</scope>
    <source>
        <strain evidence="3">1</strain>
    </source>
</reference>
<dbReference type="Pfam" id="PF00581">
    <property type="entry name" value="Rhodanese"/>
    <property type="match status" value="1"/>
</dbReference>
<name>A0A563VVI8_9CYAN</name>
<organism evidence="3 4">
    <name type="scientific">Hyella patelloides LEGE 07179</name>
    <dbReference type="NCBI Taxonomy" id="945734"/>
    <lineage>
        <taxon>Bacteria</taxon>
        <taxon>Bacillati</taxon>
        <taxon>Cyanobacteriota</taxon>
        <taxon>Cyanophyceae</taxon>
        <taxon>Pleurocapsales</taxon>
        <taxon>Hyellaceae</taxon>
        <taxon>Hyella</taxon>
    </lineage>
</organism>
<gene>
    <name evidence="3" type="ORF">H1P_3320009</name>
</gene>
<dbReference type="SUPFAM" id="SSF52821">
    <property type="entry name" value="Rhodanese/Cell cycle control phosphatase"/>
    <property type="match status" value="1"/>
</dbReference>
<evidence type="ECO:0000313" key="3">
    <source>
        <dbReference type="EMBL" id="VEP15415.1"/>
    </source>
</evidence>
<dbReference type="OrthoDB" id="513390at2"/>
<proteinExistence type="predicted"/>